<feature type="compositionally biased region" description="Basic and acidic residues" evidence="1">
    <location>
        <begin position="198"/>
        <end position="209"/>
    </location>
</feature>
<dbReference type="EMBL" id="JAGPNK010000001">
    <property type="protein sequence ID" value="KAH7329101.1"/>
    <property type="molecule type" value="Genomic_DNA"/>
</dbReference>
<sequence>MPSSRPPSGTLAKTATRQNPTPESHCPVVVPRLDLDLDLDLDLVVRRIQPPPIRPPCSGLVCSLALSGAAAFFLLAALVGSVRSGLRGPLVQSCPWLPPSCHRPDPRGFRRCRRHSPSFSFSLSLSHDRRMPIRRLSTSRLSRRRRPPALSPPPGPALPAIVCRACHADNRRPPDVYRTPAIVTHTPNTPKQATAHGCAKEAAENRYRT</sequence>
<gene>
    <name evidence="2" type="ORF">B0I35DRAFT_36214</name>
</gene>
<feature type="region of interest" description="Disordered" evidence="1">
    <location>
        <begin position="136"/>
        <end position="156"/>
    </location>
</feature>
<dbReference type="AlphaFoldDB" id="A0A8K0WYN7"/>
<evidence type="ECO:0000313" key="2">
    <source>
        <dbReference type="EMBL" id="KAH7329101.1"/>
    </source>
</evidence>
<organism evidence="2 3">
    <name type="scientific">Stachybotrys elegans</name>
    <dbReference type="NCBI Taxonomy" id="80388"/>
    <lineage>
        <taxon>Eukaryota</taxon>
        <taxon>Fungi</taxon>
        <taxon>Dikarya</taxon>
        <taxon>Ascomycota</taxon>
        <taxon>Pezizomycotina</taxon>
        <taxon>Sordariomycetes</taxon>
        <taxon>Hypocreomycetidae</taxon>
        <taxon>Hypocreales</taxon>
        <taxon>Stachybotryaceae</taxon>
        <taxon>Stachybotrys</taxon>
    </lineage>
</organism>
<reference evidence="2" key="1">
    <citation type="journal article" date="2021" name="Nat. Commun.">
        <title>Genetic determinants of endophytism in the Arabidopsis root mycobiome.</title>
        <authorList>
            <person name="Mesny F."/>
            <person name="Miyauchi S."/>
            <person name="Thiergart T."/>
            <person name="Pickel B."/>
            <person name="Atanasova L."/>
            <person name="Karlsson M."/>
            <person name="Huettel B."/>
            <person name="Barry K.W."/>
            <person name="Haridas S."/>
            <person name="Chen C."/>
            <person name="Bauer D."/>
            <person name="Andreopoulos W."/>
            <person name="Pangilinan J."/>
            <person name="LaButti K."/>
            <person name="Riley R."/>
            <person name="Lipzen A."/>
            <person name="Clum A."/>
            <person name="Drula E."/>
            <person name="Henrissat B."/>
            <person name="Kohler A."/>
            <person name="Grigoriev I.V."/>
            <person name="Martin F.M."/>
            <person name="Hacquard S."/>
        </authorList>
    </citation>
    <scope>NUCLEOTIDE SEQUENCE</scope>
    <source>
        <strain evidence="2">MPI-CAGE-CH-0235</strain>
    </source>
</reference>
<accession>A0A8K0WYN7</accession>
<evidence type="ECO:0000256" key="1">
    <source>
        <dbReference type="SAM" id="MobiDB-lite"/>
    </source>
</evidence>
<keyword evidence="3" id="KW-1185">Reference proteome</keyword>
<protein>
    <submittedName>
        <fullName evidence="2">Uncharacterized protein</fullName>
    </submittedName>
</protein>
<name>A0A8K0WYN7_9HYPO</name>
<feature type="compositionally biased region" description="Polar residues" evidence="1">
    <location>
        <begin position="1"/>
        <end position="22"/>
    </location>
</feature>
<feature type="region of interest" description="Disordered" evidence="1">
    <location>
        <begin position="1"/>
        <end position="25"/>
    </location>
</feature>
<feature type="region of interest" description="Disordered" evidence="1">
    <location>
        <begin position="183"/>
        <end position="209"/>
    </location>
</feature>
<comment type="caution">
    <text evidence="2">The sequence shown here is derived from an EMBL/GenBank/DDBJ whole genome shotgun (WGS) entry which is preliminary data.</text>
</comment>
<evidence type="ECO:0000313" key="3">
    <source>
        <dbReference type="Proteomes" id="UP000813444"/>
    </source>
</evidence>
<proteinExistence type="predicted"/>
<dbReference type="Proteomes" id="UP000813444">
    <property type="component" value="Unassembled WGS sequence"/>
</dbReference>